<gene>
    <name evidence="1" type="ORF">EHO65_07580</name>
</gene>
<dbReference type="AlphaFoldDB" id="A0A4R9H6S2"/>
<accession>A0A4R9H6S2</accession>
<dbReference type="Proteomes" id="UP000298097">
    <property type="component" value="Unassembled WGS sequence"/>
</dbReference>
<proteinExistence type="predicted"/>
<reference evidence="1" key="1">
    <citation type="journal article" date="2019" name="PLoS Negl. Trop. Dis.">
        <title>Revisiting the worldwide diversity of Leptospira species in the environment.</title>
        <authorList>
            <person name="Vincent A.T."/>
            <person name="Schiettekatte O."/>
            <person name="Bourhy P."/>
            <person name="Veyrier F.J."/>
            <person name="Picardeau M."/>
        </authorList>
    </citation>
    <scope>NUCLEOTIDE SEQUENCE [LARGE SCALE GENOMIC DNA]</scope>
    <source>
        <strain evidence="1">201800301</strain>
    </source>
</reference>
<comment type="caution">
    <text evidence="1">The sequence shown here is derived from an EMBL/GenBank/DDBJ whole genome shotgun (WGS) entry which is preliminary data.</text>
</comment>
<organism evidence="1 2">
    <name type="scientific">Leptospira andrefontaineae</name>
    <dbReference type="NCBI Taxonomy" id="2484976"/>
    <lineage>
        <taxon>Bacteria</taxon>
        <taxon>Pseudomonadati</taxon>
        <taxon>Spirochaetota</taxon>
        <taxon>Spirochaetia</taxon>
        <taxon>Leptospirales</taxon>
        <taxon>Leptospiraceae</taxon>
        <taxon>Leptospira</taxon>
    </lineage>
</organism>
<name>A0A4R9H6S2_9LEPT</name>
<evidence type="ECO:0000313" key="2">
    <source>
        <dbReference type="Proteomes" id="UP000298097"/>
    </source>
</evidence>
<sequence length="189" mass="21971">MRKMDSPLPHSLSNTVLLGKKSRNLAHSFMAQLASSGERIHIFDCAIRFNIFSITQFLNDRPLVALHNIEIQRAFTPYQLLDSLSDLITEDIDPHIFPLIVFLSPAKQFFDKDVKPKEREHLLFDLIFKLEKIHAKGFRFLIVESSRKDNPLYNSYIERLHKRFGAIEKAKERMELDNGQDNLTLFSAD</sequence>
<evidence type="ECO:0000313" key="1">
    <source>
        <dbReference type="EMBL" id="TGK41278.1"/>
    </source>
</evidence>
<keyword evidence="2" id="KW-1185">Reference proteome</keyword>
<dbReference type="OrthoDB" id="331604at2"/>
<dbReference type="EMBL" id="RQEY01000012">
    <property type="protein sequence ID" value="TGK41278.1"/>
    <property type="molecule type" value="Genomic_DNA"/>
</dbReference>
<protein>
    <recommendedName>
        <fullName evidence="3">DNA recombination and repair protein Rad51-like C-terminal domain-containing protein</fullName>
    </recommendedName>
</protein>
<evidence type="ECO:0008006" key="3">
    <source>
        <dbReference type="Google" id="ProtNLM"/>
    </source>
</evidence>